<keyword evidence="9 18" id="KW-0630">Potassium</keyword>
<feature type="binding site" evidence="18">
    <location>
        <begin position="128"/>
        <end position="134"/>
    </location>
    <ligand>
        <name>(6S)-NADPHX</name>
        <dbReference type="ChEBI" id="CHEBI:64076"/>
    </ligand>
</feature>
<keyword evidence="6 17" id="KW-0547">Nucleotide-binding</keyword>
<proteinExistence type="inferred from homology"/>
<feature type="domain" description="YjeF N-terminal" evidence="21">
    <location>
        <begin position="9"/>
        <end position="214"/>
    </location>
</feature>
<comment type="catalytic activity">
    <reaction evidence="1 18 19">
        <text>(6R)-NADHX = (6S)-NADHX</text>
        <dbReference type="Rhea" id="RHEA:32215"/>
        <dbReference type="ChEBI" id="CHEBI:64074"/>
        <dbReference type="ChEBI" id="CHEBI:64075"/>
        <dbReference type="EC" id="5.1.99.6"/>
    </reaction>
</comment>
<comment type="catalytic activity">
    <reaction evidence="16 17 19">
        <text>(6S)-NADPHX + ADP = AMP + phosphate + NADPH + H(+)</text>
        <dbReference type="Rhea" id="RHEA:32235"/>
        <dbReference type="ChEBI" id="CHEBI:15378"/>
        <dbReference type="ChEBI" id="CHEBI:43474"/>
        <dbReference type="ChEBI" id="CHEBI:57783"/>
        <dbReference type="ChEBI" id="CHEBI:64076"/>
        <dbReference type="ChEBI" id="CHEBI:456215"/>
        <dbReference type="ChEBI" id="CHEBI:456216"/>
        <dbReference type="EC" id="4.2.1.136"/>
    </reaction>
</comment>
<dbReference type="NCBIfam" id="TIGR00197">
    <property type="entry name" value="yjeF_nterm"/>
    <property type="match status" value="1"/>
</dbReference>
<name>A0A941DVR5_9BACI</name>
<feature type="binding site" evidence="17">
    <location>
        <position position="258"/>
    </location>
    <ligand>
        <name>(6S)-NADPHX</name>
        <dbReference type="ChEBI" id="CHEBI:64076"/>
    </ligand>
</feature>
<accession>A0A941DVR5</accession>
<dbReference type="CDD" id="cd01171">
    <property type="entry name" value="YXKO-related"/>
    <property type="match status" value="1"/>
</dbReference>
<dbReference type="GO" id="GO:0005524">
    <property type="term" value="F:ATP binding"/>
    <property type="evidence" value="ECO:0007669"/>
    <property type="project" value="UniProtKB-UniRule"/>
</dbReference>
<dbReference type="InterPro" id="IPR000631">
    <property type="entry name" value="CARKD"/>
</dbReference>
<reference evidence="22" key="1">
    <citation type="submission" date="2021-04" db="EMBL/GenBank/DDBJ databases">
        <title>Isolation and polyphasic classification of algal microorganism.</title>
        <authorList>
            <person name="Wang S."/>
        </authorList>
    </citation>
    <scope>NUCLEOTIDE SEQUENCE</scope>
    <source>
        <strain evidence="22">720a</strain>
    </source>
</reference>
<keyword evidence="13" id="KW-0511">Multifunctional enzyme</keyword>
<evidence type="ECO:0000256" key="15">
    <source>
        <dbReference type="ARBA" id="ARBA00048238"/>
    </source>
</evidence>
<evidence type="ECO:0000256" key="14">
    <source>
        <dbReference type="ARBA" id="ARBA00025153"/>
    </source>
</evidence>
<dbReference type="PIRSF" id="PIRSF017184">
    <property type="entry name" value="Nnr"/>
    <property type="match status" value="1"/>
</dbReference>
<evidence type="ECO:0000256" key="3">
    <source>
        <dbReference type="ARBA" id="ARBA00006001"/>
    </source>
</evidence>
<evidence type="ECO:0000256" key="8">
    <source>
        <dbReference type="ARBA" id="ARBA00022857"/>
    </source>
</evidence>
<dbReference type="InterPro" id="IPR036652">
    <property type="entry name" value="YjeF_N_dom_sf"/>
</dbReference>
<dbReference type="GO" id="GO:0052855">
    <property type="term" value="F:ADP-dependent NAD(P)H-hydrate dehydratase activity"/>
    <property type="evidence" value="ECO:0007669"/>
    <property type="project" value="UniProtKB-UniRule"/>
</dbReference>
<comment type="catalytic activity">
    <reaction evidence="15 17 19">
        <text>(6S)-NADHX + ADP = AMP + phosphate + NADH + H(+)</text>
        <dbReference type="Rhea" id="RHEA:32223"/>
        <dbReference type="ChEBI" id="CHEBI:15378"/>
        <dbReference type="ChEBI" id="CHEBI:43474"/>
        <dbReference type="ChEBI" id="CHEBI:57945"/>
        <dbReference type="ChEBI" id="CHEBI:64074"/>
        <dbReference type="ChEBI" id="CHEBI:456215"/>
        <dbReference type="ChEBI" id="CHEBI:456216"/>
        <dbReference type="EC" id="4.2.1.136"/>
    </reaction>
</comment>
<dbReference type="PANTHER" id="PTHR12592">
    <property type="entry name" value="ATP-DEPENDENT (S)-NAD(P)H-HYDRATE DEHYDRATASE FAMILY MEMBER"/>
    <property type="match status" value="1"/>
</dbReference>
<evidence type="ECO:0000256" key="2">
    <source>
        <dbReference type="ARBA" id="ARBA00000909"/>
    </source>
</evidence>
<evidence type="ECO:0000259" key="20">
    <source>
        <dbReference type="PROSITE" id="PS51383"/>
    </source>
</evidence>
<dbReference type="NCBIfam" id="TIGR00196">
    <property type="entry name" value="yjeF_cterm"/>
    <property type="match status" value="1"/>
</dbReference>
<dbReference type="RefSeq" id="WP_166530328.1">
    <property type="nucleotide sequence ID" value="NZ_JAGSOT010000023.1"/>
</dbReference>
<feature type="domain" description="YjeF C-terminal" evidence="20">
    <location>
        <begin position="223"/>
        <end position="502"/>
    </location>
</feature>
<dbReference type="Pfam" id="PF03853">
    <property type="entry name" value="YjeF_N"/>
    <property type="match status" value="1"/>
</dbReference>
<comment type="cofactor">
    <cofactor evidence="17">
        <name>Mg(2+)</name>
        <dbReference type="ChEBI" id="CHEBI:18420"/>
    </cofactor>
</comment>
<evidence type="ECO:0000256" key="10">
    <source>
        <dbReference type="ARBA" id="ARBA00023027"/>
    </source>
</evidence>
<comment type="similarity">
    <text evidence="17">Belongs to the NnrD/CARKD family.</text>
</comment>
<sequence length="503" mass="54361">MYIVTAKEMYDIDHFAMTEIGLDGKLLMENAGRAVADRVTAIVKDTDKICVLAGSGNNGGDGFVIARTLLDKGYAVQVLQVVANDKILGDAYYHKRLFERCGGIISLFDGKCTSMITSNNVIIDAIIGIGSKGILREPLASLVHYINREAKKVISVDIPSGLPADEGKGEFISIQADYTFVIGAPKVSAFLNHTSPYYGKWEPVSIGLPSRAFKTNTSRFVWGIDDVRNSLPDRKPDDHKGEHGKGLVIGGSKEMPGALAMSLKASLRAGAGLITGATTEGVIRMLSANCIEATYKELSETNGFLDNRTDVSLEGYHAVAIGMGMGRRTCTGDLVRSLVHTAECPIVIDADGLYHIKEDLLDIENRRYPTVITPHPGEMAMLLGITVNELLLEPFRYSREFAIKNNSYVVLKGMITIITSPEGEQVVNMSGNPGLAKGGSGDVLTGIILAMIMQGQTIFQALCNACYIHGRSADELISEKHSYHDLLASDVIDGLAKVFRIIS</sequence>
<dbReference type="Gene3D" id="3.40.50.10260">
    <property type="entry name" value="YjeF N-terminal domain"/>
    <property type="match status" value="1"/>
</dbReference>
<organism evidence="22 23">
    <name type="scientific">Virgibacillus salarius</name>
    <dbReference type="NCBI Taxonomy" id="447199"/>
    <lineage>
        <taxon>Bacteria</taxon>
        <taxon>Bacillati</taxon>
        <taxon>Bacillota</taxon>
        <taxon>Bacilli</taxon>
        <taxon>Bacillales</taxon>
        <taxon>Bacillaceae</taxon>
        <taxon>Virgibacillus</taxon>
    </lineage>
</organism>
<dbReference type="InterPro" id="IPR017953">
    <property type="entry name" value="Carbohydrate_kinase_pred_CS"/>
</dbReference>
<dbReference type="InterPro" id="IPR004443">
    <property type="entry name" value="YjeF_N_dom"/>
</dbReference>
<comment type="catalytic activity">
    <reaction evidence="2 18 19">
        <text>(6R)-NADPHX = (6S)-NADPHX</text>
        <dbReference type="Rhea" id="RHEA:32227"/>
        <dbReference type="ChEBI" id="CHEBI:64076"/>
        <dbReference type="ChEBI" id="CHEBI:64077"/>
        <dbReference type="EC" id="5.1.99.6"/>
    </reaction>
</comment>
<dbReference type="PROSITE" id="PS01050">
    <property type="entry name" value="YJEF_C_2"/>
    <property type="match status" value="1"/>
</dbReference>
<dbReference type="EC" id="4.2.1.136" evidence="19"/>
<dbReference type="GO" id="GO:0052856">
    <property type="term" value="F:NAD(P)HX epimerase activity"/>
    <property type="evidence" value="ECO:0007669"/>
    <property type="project" value="UniProtKB-UniRule"/>
</dbReference>
<gene>
    <name evidence="18" type="primary">nnrE</name>
    <name evidence="17" type="synonym">nnrD</name>
    <name evidence="22" type="ORF">KCX74_09315</name>
</gene>
<dbReference type="Gene3D" id="3.40.1190.20">
    <property type="match status" value="1"/>
</dbReference>
<evidence type="ECO:0000256" key="19">
    <source>
        <dbReference type="PIRNR" id="PIRNR017184"/>
    </source>
</evidence>
<feature type="binding site" evidence="17">
    <location>
        <position position="375"/>
    </location>
    <ligand>
        <name>(6S)-NADPHX</name>
        <dbReference type="ChEBI" id="CHEBI:64076"/>
    </ligand>
</feature>
<keyword evidence="11 18" id="KW-0413">Isomerase</keyword>
<evidence type="ECO:0000256" key="9">
    <source>
        <dbReference type="ARBA" id="ARBA00022958"/>
    </source>
</evidence>
<comment type="similarity">
    <text evidence="3 19">In the N-terminal section; belongs to the NnrE/AIBP family.</text>
</comment>
<keyword evidence="5 18" id="KW-0479">Metal-binding</keyword>
<dbReference type="EMBL" id="JAGSOT010000023">
    <property type="protein sequence ID" value="MBR7796242.1"/>
    <property type="molecule type" value="Genomic_DNA"/>
</dbReference>
<dbReference type="AlphaFoldDB" id="A0A941DVR5"/>
<evidence type="ECO:0000256" key="13">
    <source>
        <dbReference type="ARBA" id="ARBA00023268"/>
    </source>
</evidence>
<dbReference type="SUPFAM" id="SSF53613">
    <property type="entry name" value="Ribokinase-like"/>
    <property type="match status" value="1"/>
</dbReference>
<feature type="binding site" evidence="18">
    <location>
        <begin position="57"/>
        <end position="61"/>
    </location>
    <ligand>
        <name>(6S)-NADPHX</name>
        <dbReference type="ChEBI" id="CHEBI:64076"/>
    </ligand>
</feature>
<keyword evidence="7 17" id="KW-0067">ATP-binding</keyword>
<evidence type="ECO:0000256" key="5">
    <source>
        <dbReference type="ARBA" id="ARBA00022723"/>
    </source>
</evidence>
<feature type="binding site" evidence="17">
    <location>
        <position position="441"/>
    </location>
    <ligand>
        <name>AMP</name>
        <dbReference type="ChEBI" id="CHEBI:456215"/>
    </ligand>
</feature>
<comment type="function">
    <text evidence="17">Catalyzes the dehydration of the S-form of NAD(P)HX at the expense of ADP, which is converted to AMP. Together with NAD(P)HX epimerase, which catalyzes the epimerization of the S- and R-forms, the enzyme allows the repair of both epimers of NAD(P)HX, a damaged form of NAD(P)H that is a result of enzymatic or heat-dependent hydration.</text>
</comment>
<dbReference type="InterPro" id="IPR029056">
    <property type="entry name" value="Ribokinase-like"/>
</dbReference>
<evidence type="ECO:0000256" key="16">
    <source>
        <dbReference type="ARBA" id="ARBA00049209"/>
    </source>
</evidence>
<comment type="cofactor">
    <cofactor evidence="18 19">
        <name>K(+)</name>
        <dbReference type="ChEBI" id="CHEBI:29103"/>
    </cofactor>
    <text evidence="18 19">Binds 1 potassium ion per subunit.</text>
</comment>
<comment type="similarity">
    <text evidence="4 19">In the C-terminal section; belongs to the NnrD/CARKD family.</text>
</comment>
<keyword evidence="10 17" id="KW-0520">NAD</keyword>
<protein>
    <recommendedName>
        <fullName evidence="19">Bifunctional NAD(P)H-hydrate repair enzyme</fullName>
    </recommendedName>
    <alternativeName>
        <fullName evidence="19">Nicotinamide nucleotide repair protein</fullName>
    </alternativeName>
    <domain>
        <recommendedName>
            <fullName evidence="19">ADP-dependent (S)-NAD(P)H-hydrate dehydratase</fullName>
            <ecNumber evidence="19">4.2.1.136</ecNumber>
        </recommendedName>
        <alternativeName>
            <fullName evidence="19">ADP-dependent NAD(P)HX dehydratase</fullName>
        </alternativeName>
    </domain>
    <domain>
        <recommendedName>
            <fullName evidence="19">NAD(P)H-hydrate epimerase</fullName>
            <ecNumber evidence="19">5.1.99.6</ecNumber>
        </recommendedName>
    </domain>
</protein>
<comment type="caution">
    <text evidence="22">The sequence shown here is derived from an EMBL/GenBank/DDBJ whole genome shotgun (WGS) entry which is preliminary data.</text>
</comment>
<evidence type="ECO:0000256" key="12">
    <source>
        <dbReference type="ARBA" id="ARBA00023239"/>
    </source>
</evidence>
<comment type="function">
    <text evidence="14 19">Bifunctional enzyme that catalyzes the epimerization of the S- and R-forms of NAD(P)HX and the dehydration of the S-form of NAD(P)HX at the expense of ADP, which is converted to AMP. This allows the repair of both epimers of NAD(P)HX, a damaged form of NAD(P)H that is a result of enzymatic or heat-dependent hydration.</text>
</comment>
<evidence type="ECO:0000313" key="22">
    <source>
        <dbReference type="EMBL" id="MBR7796242.1"/>
    </source>
</evidence>
<evidence type="ECO:0000256" key="4">
    <source>
        <dbReference type="ARBA" id="ARBA00009524"/>
    </source>
</evidence>
<evidence type="ECO:0000313" key="23">
    <source>
        <dbReference type="Proteomes" id="UP000675284"/>
    </source>
</evidence>
<comment type="caution">
    <text evidence="18">Lacks conserved residue(s) required for the propagation of feature annotation.</text>
</comment>
<comment type="function">
    <text evidence="18">Catalyzes the epimerization of the S- and R-forms of NAD(P)HX, a damaged form of NAD(P)H that is a result of enzymatic or heat-dependent hydration. This is a prerequisite for the S-specific NAD(P)H-hydrate dehydratase to allow the repair of both epimers of NAD(P)HX.</text>
</comment>
<evidence type="ECO:0000259" key="21">
    <source>
        <dbReference type="PROSITE" id="PS51385"/>
    </source>
</evidence>
<feature type="binding site" evidence="18">
    <location>
        <position position="124"/>
    </location>
    <ligand>
        <name>K(+)</name>
        <dbReference type="ChEBI" id="CHEBI:29103"/>
    </ligand>
</feature>
<dbReference type="PROSITE" id="PS51385">
    <property type="entry name" value="YJEF_N"/>
    <property type="match status" value="1"/>
</dbReference>
<evidence type="ECO:0000256" key="7">
    <source>
        <dbReference type="ARBA" id="ARBA00022840"/>
    </source>
</evidence>
<evidence type="ECO:0000256" key="11">
    <source>
        <dbReference type="ARBA" id="ARBA00023235"/>
    </source>
</evidence>
<dbReference type="Proteomes" id="UP000675284">
    <property type="component" value="Unassembled WGS sequence"/>
</dbReference>
<dbReference type="HAMAP" id="MF_01965">
    <property type="entry name" value="NADHX_dehydratase"/>
    <property type="match status" value="1"/>
</dbReference>
<dbReference type="PANTHER" id="PTHR12592:SF0">
    <property type="entry name" value="ATP-DEPENDENT (S)-NAD(P)H-HYDRATE DEHYDRATASE"/>
    <property type="match status" value="1"/>
</dbReference>
<dbReference type="SUPFAM" id="SSF64153">
    <property type="entry name" value="YjeF N-terminal domain-like"/>
    <property type="match status" value="1"/>
</dbReference>
<feature type="binding site" evidence="17">
    <location>
        <begin position="412"/>
        <end position="416"/>
    </location>
    <ligand>
        <name>AMP</name>
        <dbReference type="ChEBI" id="CHEBI:456215"/>
    </ligand>
</feature>
<dbReference type="HAMAP" id="MF_01966">
    <property type="entry name" value="NADHX_epimerase"/>
    <property type="match status" value="1"/>
</dbReference>
<dbReference type="EC" id="5.1.99.6" evidence="19"/>
<dbReference type="InterPro" id="IPR030677">
    <property type="entry name" value="Nnr"/>
</dbReference>
<evidence type="ECO:0000256" key="1">
    <source>
        <dbReference type="ARBA" id="ARBA00000013"/>
    </source>
</evidence>
<dbReference type="GO" id="GO:0046872">
    <property type="term" value="F:metal ion binding"/>
    <property type="evidence" value="ECO:0007669"/>
    <property type="project" value="UniProtKB-UniRule"/>
</dbReference>
<evidence type="ECO:0000256" key="6">
    <source>
        <dbReference type="ARBA" id="ARBA00022741"/>
    </source>
</evidence>
<dbReference type="GO" id="GO:0110051">
    <property type="term" value="P:metabolite repair"/>
    <property type="evidence" value="ECO:0007669"/>
    <property type="project" value="TreeGrafter"/>
</dbReference>
<evidence type="ECO:0000256" key="18">
    <source>
        <dbReference type="HAMAP-Rule" id="MF_01966"/>
    </source>
</evidence>
<feature type="binding site" evidence="17">
    <location>
        <position position="324"/>
    </location>
    <ligand>
        <name>(6S)-NADPHX</name>
        <dbReference type="ChEBI" id="CHEBI:64076"/>
    </ligand>
</feature>
<keyword evidence="23" id="KW-1185">Reference proteome</keyword>
<keyword evidence="12 17" id="KW-0456">Lyase</keyword>
<dbReference type="Pfam" id="PF01256">
    <property type="entry name" value="Carb_kinase"/>
    <property type="match status" value="1"/>
</dbReference>
<comment type="subunit">
    <text evidence="17">Homotetramer.</text>
</comment>
<dbReference type="PROSITE" id="PS51383">
    <property type="entry name" value="YJEF_C_3"/>
    <property type="match status" value="1"/>
</dbReference>
<feature type="binding site" evidence="18">
    <location>
        <position position="157"/>
    </location>
    <ligand>
        <name>(6S)-NADPHX</name>
        <dbReference type="ChEBI" id="CHEBI:64076"/>
    </ligand>
</feature>
<evidence type="ECO:0000256" key="17">
    <source>
        <dbReference type="HAMAP-Rule" id="MF_01965"/>
    </source>
</evidence>
<feature type="binding site" evidence="17">
    <location>
        <position position="442"/>
    </location>
    <ligand>
        <name>(6S)-NADPHX</name>
        <dbReference type="ChEBI" id="CHEBI:64076"/>
    </ligand>
</feature>
<feature type="binding site" evidence="18">
    <location>
        <position position="160"/>
    </location>
    <ligand>
        <name>K(+)</name>
        <dbReference type="ChEBI" id="CHEBI:29103"/>
    </ligand>
</feature>
<keyword evidence="8 17" id="KW-0521">NADP</keyword>
<comment type="similarity">
    <text evidence="18">Belongs to the NnrE/AIBP family.</text>
</comment>
<dbReference type="GO" id="GO:0046496">
    <property type="term" value="P:nicotinamide nucleotide metabolic process"/>
    <property type="evidence" value="ECO:0007669"/>
    <property type="project" value="UniProtKB-UniRule"/>
</dbReference>
<feature type="binding site" evidence="18">
    <location>
        <position position="58"/>
    </location>
    <ligand>
        <name>K(+)</name>
        <dbReference type="ChEBI" id="CHEBI:29103"/>
    </ligand>
</feature>